<feature type="binding site" evidence="6">
    <location>
        <position position="145"/>
    </location>
    <ligand>
        <name>[4Fe-4S] cluster</name>
        <dbReference type="ChEBI" id="CHEBI:49883"/>
        <label>3</label>
    </ligand>
</feature>
<evidence type="ECO:0000256" key="1">
    <source>
        <dbReference type="ARBA" id="ARBA00022485"/>
    </source>
</evidence>
<comment type="function">
    <text evidence="6">Could be involved in the maturation of NapA, the catalytic subunit of the periplasmic nitrate reductase, before its export into the periplasm.</text>
</comment>
<keyword evidence="2 6" id="KW-0479">Metal-binding</keyword>
<feature type="binding site" evidence="6">
    <location>
        <position position="79"/>
    </location>
    <ligand>
        <name>[4Fe-4S] cluster</name>
        <dbReference type="ChEBI" id="CHEBI:49883"/>
        <label>2</label>
    </ligand>
</feature>
<feature type="domain" description="4Fe-4S ferredoxin-type" evidence="7">
    <location>
        <begin position="27"/>
        <end position="57"/>
    </location>
</feature>
<reference evidence="8" key="2">
    <citation type="submission" date="2022-01" db="EMBL/GenBank/DDBJ databases">
        <authorList>
            <person name="Zhou L.Y."/>
        </authorList>
    </citation>
    <scope>NUCLEOTIDE SEQUENCE</scope>
    <source>
        <strain evidence="8">TLK-CK17</strain>
    </source>
</reference>
<comment type="similarity">
    <text evidence="6">Belongs to the NapF family.</text>
</comment>
<keyword evidence="5 6" id="KW-0411">Iron-sulfur</keyword>
<name>A0ABS9HXU6_9GAMM</name>
<feature type="domain" description="4Fe-4S ferredoxin-type" evidence="7">
    <location>
        <begin position="95"/>
        <end position="128"/>
    </location>
</feature>
<feature type="binding site" evidence="6">
    <location>
        <position position="47"/>
    </location>
    <ligand>
        <name>[4Fe-4S] cluster</name>
        <dbReference type="ChEBI" id="CHEBI:49883"/>
        <label>1</label>
    </ligand>
</feature>
<dbReference type="NCBIfam" id="TIGR00402">
    <property type="entry name" value="napF"/>
    <property type="match status" value="1"/>
</dbReference>
<dbReference type="Proteomes" id="UP001430796">
    <property type="component" value="Unassembled WGS sequence"/>
</dbReference>
<keyword evidence="9" id="KW-1185">Reference proteome</keyword>
<reference evidence="8" key="1">
    <citation type="submission" date="2022-01" db="EMBL/GenBank/DDBJ databases">
        <title>Lysobacter chinensis sp. nov., a bacterium isolated from cow dung compost.</title>
        <authorList>
            <person name="Liu Y."/>
        </authorList>
    </citation>
    <scope>NUCLEOTIDE SEQUENCE</scope>
    <source>
        <strain evidence="8">TLK-CK17</strain>
    </source>
</reference>
<dbReference type="CDD" id="cd10564">
    <property type="entry name" value="NapF_like"/>
    <property type="match status" value="1"/>
</dbReference>
<keyword evidence="1 6" id="KW-0004">4Fe-4S</keyword>
<dbReference type="InterPro" id="IPR004496">
    <property type="entry name" value="NapF"/>
</dbReference>
<dbReference type="HAMAP" id="MF_02201">
    <property type="entry name" value="NapF"/>
    <property type="match status" value="1"/>
</dbReference>
<feature type="domain" description="4Fe-4S ferredoxin-type" evidence="7">
    <location>
        <begin position="133"/>
        <end position="162"/>
    </location>
</feature>
<feature type="binding site" evidence="6">
    <location>
        <position position="152"/>
    </location>
    <ligand>
        <name>[4Fe-4S] cluster</name>
        <dbReference type="ChEBI" id="CHEBI:49883"/>
        <label>3</label>
    </ligand>
</feature>
<dbReference type="Pfam" id="PF13187">
    <property type="entry name" value="Fer4_9"/>
    <property type="match status" value="1"/>
</dbReference>
<comment type="caution">
    <text evidence="8">The sequence shown here is derived from an EMBL/GenBank/DDBJ whole genome shotgun (WGS) entry which is preliminary data.</text>
</comment>
<evidence type="ECO:0000256" key="3">
    <source>
        <dbReference type="ARBA" id="ARBA00022737"/>
    </source>
</evidence>
<feature type="domain" description="4Fe-4S ferredoxin-type" evidence="7">
    <location>
        <begin position="58"/>
        <end position="89"/>
    </location>
</feature>
<evidence type="ECO:0000313" key="8">
    <source>
        <dbReference type="EMBL" id="MCF7223376.1"/>
    </source>
</evidence>
<evidence type="ECO:0000256" key="4">
    <source>
        <dbReference type="ARBA" id="ARBA00023004"/>
    </source>
</evidence>
<dbReference type="Gene3D" id="3.30.70.20">
    <property type="match status" value="2"/>
</dbReference>
<feature type="binding site" evidence="6">
    <location>
        <position position="142"/>
    </location>
    <ligand>
        <name>[4Fe-4S] cluster</name>
        <dbReference type="ChEBI" id="CHEBI:49883"/>
        <label>3</label>
    </ligand>
</feature>
<evidence type="ECO:0000313" key="9">
    <source>
        <dbReference type="Proteomes" id="UP001430796"/>
    </source>
</evidence>
<feature type="binding site" evidence="6">
    <location>
        <position position="40"/>
    </location>
    <ligand>
        <name>[4Fe-4S] cluster</name>
        <dbReference type="ChEBI" id="CHEBI:49883"/>
        <label>1</label>
    </ligand>
</feature>
<sequence length="169" mass="17302">MSVPVAARRAFLLGRARAVPVHRPPWALAEAGFLDACTACGACIDACPEAVLARGGGGYPVFDPGRGECTFCGDCATHCGTGALHRVAGMPPWNWSATVGDACLSRGGVACQVCQDACPEQAIALPPVSGGRREPRIDTARCSGCGACVPVCPADAVVLVQADDGRHRD</sequence>
<protein>
    <recommendedName>
        <fullName evidence="6">Ferredoxin-type protein NapF</fullName>
    </recommendedName>
</protein>
<evidence type="ECO:0000259" key="7">
    <source>
        <dbReference type="PROSITE" id="PS51379"/>
    </source>
</evidence>
<evidence type="ECO:0000256" key="6">
    <source>
        <dbReference type="HAMAP-Rule" id="MF_02201"/>
    </source>
</evidence>
<feature type="binding site" evidence="6">
    <location>
        <position position="148"/>
    </location>
    <ligand>
        <name>[4Fe-4S] cluster</name>
        <dbReference type="ChEBI" id="CHEBI:49883"/>
        <label>3</label>
    </ligand>
</feature>
<dbReference type="InterPro" id="IPR017900">
    <property type="entry name" value="4Fe4S_Fe_S_CS"/>
</dbReference>
<dbReference type="PANTHER" id="PTHR43687">
    <property type="entry name" value="ADENYLYLSULFATE REDUCTASE, BETA SUBUNIT"/>
    <property type="match status" value="1"/>
</dbReference>
<feature type="binding site" evidence="6">
    <location>
        <position position="37"/>
    </location>
    <ligand>
        <name>[4Fe-4S] cluster</name>
        <dbReference type="ChEBI" id="CHEBI:49883"/>
        <label>1</label>
    </ligand>
</feature>
<feature type="binding site" evidence="6">
    <location>
        <position position="75"/>
    </location>
    <ligand>
        <name>[4Fe-4S] cluster</name>
        <dbReference type="ChEBI" id="CHEBI:49883"/>
        <label>2</label>
    </ligand>
</feature>
<dbReference type="InterPro" id="IPR050572">
    <property type="entry name" value="Fe-S_Ferredoxin"/>
</dbReference>
<dbReference type="RefSeq" id="WP_237056359.1">
    <property type="nucleotide sequence ID" value="NZ_JAKJPO010000015.1"/>
</dbReference>
<feature type="binding site" evidence="6">
    <location>
        <position position="43"/>
    </location>
    <ligand>
        <name>[4Fe-4S] cluster</name>
        <dbReference type="ChEBI" id="CHEBI:49883"/>
        <label>1</label>
    </ligand>
</feature>
<comment type="cofactor">
    <cofactor evidence="6">
        <name>[4Fe-4S] cluster</name>
        <dbReference type="ChEBI" id="CHEBI:49883"/>
    </cofactor>
</comment>
<comment type="subunit">
    <text evidence="6">Interacts with the cytoplasmic NapA precursor.</text>
</comment>
<keyword evidence="3 6" id="KW-0677">Repeat</keyword>
<evidence type="ECO:0000256" key="5">
    <source>
        <dbReference type="ARBA" id="ARBA00023014"/>
    </source>
</evidence>
<evidence type="ECO:0000256" key="2">
    <source>
        <dbReference type="ARBA" id="ARBA00022723"/>
    </source>
</evidence>
<feature type="binding site" evidence="6">
    <location>
        <position position="69"/>
    </location>
    <ligand>
        <name>[4Fe-4S] cluster</name>
        <dbReference type="ChEBI" id="CHEBI:49883"/>
        <label>2</label>
    </ligand>
</feature>
<proteinExistence type="inferred from homology"/>
<accession>A0ABS9HXU6</accession>
<organism evidence="8 9">
    <name type="scientific">Marilutibacter chinensis</name>
    <dbReference type="NCBI Taxonomy" id="2912247"/>
    <lineage>
        <taxon>Bacteria</taxon>
        <taxon>Pseudomonadati</taxon>
        <taxon>Pseudomonadota</taxon>
        <taxon>Gammaproteobacteria</taxon>
        <taxon>Lysobacterales</taxon>
        <taxon>Lysobacteraceae</taxon>
        <taxon>Marilutibacter</taxon>
    </lineage>
</organism>
<dbReference type="PANTHER" id="PTHR43687:SF1">
    <property type="entry name" value="FERREDOXIN III"/>
    <property type="match status" value="1"/>
</dbReference>
<comment type="subcellular location">
    <subcellularLocation>
        <location evidence="6">Cytoplasm</location>
    </subcellularLocation>
</comment>
<keyword evidence="6" id="KW-0963">Cytoplasm</keyword>
<dbReference type="EMBL" id="JAKJPO010000015">
    <property type="protein sequence ID" value="MCF7223376.1"/>
    <property type="molecule type" value="Genomic_DNA"/>
</dbReference>
<dbReference type="SUPFAM" id="SSF54862">
    <property type="entry name" value="4Fe-4S ferredoxins"/>
    <property type="match status" value="1"/>
</dbReference>
<dbReference type="PROSITE" id="PS00198">
    <property type="entry name" value="4FE4S_FER_1"/>
    <property type="match status" value="1"/>
</dbReference>
<keyword evidence="4 6" id="KW-0408">Iron</keyword>
<gene>
    <name evidence="6 8" type="primary">napF</name>
    <name evidence="8" type="ORF">L3V18_16490</name>
</gene>
<dbReference type="PROSITE" id="PS51379">
    <property type="entry name" value="4FE4S_FER_2"/>
    <property type="match status" value="4"/>
</dbReference>
<dbReference type="Pfam" id="PF12838">
    <property type="entry name" value="Fer4_7"/>
    <property type="match status" value="1"/>
</dbReference>
<dbReference type="InterPro" id="IPR017896">
    <property type="entry name" value="4Fe4S_Fe-S-bd"/>
</dbReference>
<feature type="binding site" evidence="6">
    <location>
        <position position="72"/>
    </location>
    <ligand>
        <name>[4Fe-4S] cluster</name>
        <dbReference type="ChEBI" id="CHEBI:49883"/>
        <label>2</label>
    </ligand>
</feature>